<keyword evidence="4" id="KW-1133">Transmembrane helix</keyword>
<dbReference type="AlphaFoldDB" id="A0A1F6M7B6"/>
<sequence length="176" mass="20103">MKTLLLAIGVVLLFLSIAVAINFANLLFRGFAPLVLSRKIALKAILDTIHPTPGQVLYELGSGSARFLQMVEKKFPDTTFIGLEYSLFPFLFSRLTLWFKKSKIQIRRENIFYSDLHNADIIFCYLLPGMMPVLGTKVRSECKPGTLFVSYMFSVPNWQPKQTIRQHGGVIYFYKV</sequence>
<dbReference type="InterPro" id="IPR029063">
    <property type="entry name" value="SAM-dependent_MTases_sf"/>
</dbReference>
<comment type="caution">
    <text evidence="5">The sequence shown here is derived from an EMBL/GenBank/DDBJ whole genome shotgun (WGS) entry which is preliminary data.</text>
</comment>
<accession>A0A1F6M7B6</accession>
<dbReference type="EMBL" id="MFQB01000031">
    <property type="protein sequence ID" value="OGH67506.1"/>
    <property type="molecule type" value="Genomic_DNA"/>
</dbReference>
<dbReference type="Proteomes" id="UP000176282">
    <property type="component" value="Unassembled WGS sequence"/>
</dbReference>
<dbReference type="InterPro" id="IPR026170">
    <property type="entry name" value="FAM173A/B"/>
</dbReference>
<name>A0A1F6M7B6_9BACT</name>
<feature type="transmembrane region" description="Helical" evidence="4">
    <location>
        <begin position="80"/>
        <end position="99"/>
    </location>
</feature>
<keyword evidence="4" id="KW-0472">Membrane</keyword>
<dbReference type="PANTHER" id="PTHR13610:SF9">
    <property type="entry name" value="FI06469P"/>
    <property type="match status" value="1"/>
</dbReference>
<dbReference type="GO" id="GO:0016279">
    <property type="term" value="F:protein-lysine N-methyltransferase activity"/>
    <property type="evidence" value="ECO:0007669"/>
    <property type="project" value="InterPro"/>
</dbReference>
<evidence type="ECO:0000256" key="3">
    <source>
        <dbReference type="ARBA" id="ARBA00022691"/>
    </source>
</evidence>
<protein>
    <submittedName>
        <fullName evidence="5">Uncharacterized protein</fullName>
    </submittedName>
</protein>
<organism evidence="5 6">
    <name type="scientific">Candidatus Magasanikbacteria bacterium RIFCSPHIGHO2_02_FULL_47_14</name>
    <dbReference type="NCBI Taxonomy" id="1798680"/>
    <lineage>
        <taxon>Bacteria</taxon>
        <taxon>Candidatus Magasanikiibacteriota</taxon>
    </lineage>
</organism>
<dbReference type="GO" id="GO:0032259">
    <property type="term" value="P:methylation"/>
    <property type="evidence" value="ECO:0007669"/>
    <property type="project" value="UniProtKB-KW"/>
</dbReference>
<evidence type="ECO:0000313" key="6">
    <source>
        <dbReference type="Proteomes" id="UP000176282"/>
    </source>
</evidence>
<reference evidence="5 6" key="1">
    <citation type="journal article" date="2016" name="Nat. Commun.">
        <title>Thousands of microbial genomes shed light on interconnected biogeochemical processes in an aquifer system.</title>
        <authorList>
            <person name="Anantharaman K."/>
            <person name="Brown C.T."/>
            <person name="Hug L.A."/>
            <person name="Sharon I."/>
            <person name="Castelle C.J."/>
            <person name="Probst A.J."/>
            <person name="Thomas B.C."/>
            <person name="Singh A."/>
            <person name="Wilkins M.J."/>
            <person name="Karaoz U."/>
            <person name="Brodie E.L."/>
            <person name="Williams K.H."/>
            <person name="Hubbard S.S."/>
            <person name="Banfield J.F."/>
        </authorList>
    </citation>
    <scope>NUCLEOTIDE SEQUENCE [LARGE SCALE GENOMIC DNA]</scope>
</reference>
<dbReference type="STRING" id="1798680.A3J66_03715"/>
<evidence type="ECO:0000256" key="2">
    <source>
        <dbReference type="ARBA" id="ARBA00022679"/>
    </source>
</evidence>
<dbReference type="PANTHER" id="PTHR13610">
    <property type="entry name" value="METHYLTRANSFERASE DOMAIN-CONTAINING PROTEIN"/>
    <property type="match status" value="1"/>
</dbReference>
<keyword evidence="3" id="KW-0949">S-adenosyl-L-methionine</keyword>
<evidence type="ECO:0000256" key="4">
    <source>
        <dbReference type="SAM" id="Phobius"/>
    </source>
</evidence>
<keyword evidence="1" id="KW-0489">Methyltransferase</keyword>
<dbReference type="SUPFAM" id="SSF53335">
    <property type="entry name" value="S-adenosyl-L-methionine-dependent methyltransferases"/>
    <property type="match status" value="1"/>
</dbReference>
<gene>
    <name evidence="5" type="ORF">A3J66_03715</name>
</gene>
<evidence type="ECO:0000313" key="5">
    <source>
        <dbReference type="EMBL" id="OGH67506.1"/>
    </source>
</evidence>
<keyword evidence="2" id="KW-0808">Transferase</keyword>
<proteinExistence type="predicted"/>
<keyword evidence="4" id="KW-0812">Transmembrane</keyword>
<evidence type="ECO:0000256" key="1">
    <source>
        <dbReference type="ARBA" id="ARBA00022603"/>
    </source>
</evidence>
<dbReference type="Gene3D" id="3.40.50.150">
    <property type="entry name" value="Vaccinia Virus protein VP39"/>
    <property type="match status" value="1"/>
</dbReference>